<dbReference type="Pfam" id="PF10916">
    <property type="entry name" value="DUF2712"/>
    <property type="match status" value="1"/>
</dbReference>
<keyword evidence="3" id="KW-1185">Reference proteome</keyword>
<accession>A0A430A9F6</accession>
<proteinExistence type="predicted"/>
<name>A0A430A9F6_9ENTE</name>
<evidence type="ECO:0000256" key="1">
    <source>
        <dbReference type="SAM" id="SignalP"/>
    </source>
</evidence>
<evidence type="ECO:0008006" key="4">
    <source>
        <dbReference type="Google" id="ProtNLM"/>
    </source>
</evidence>
<dbReference type="InterPro" id="IPR020208">
    <property type="entry name" value="DUF2712"/>
</dbReference>
<dbReference type="EMBL" id="NGJY01000002">
    <property type="protein sequence ID" value="RSU03704.1"/>
    <property type="molecule type" value="Genomic_DNA"/>
</dbReference>
<comment type="caution">
    <text evidence="2">The sequence shown here is derived from an EMBL/GenBank/DDBJ whole genome shotgun (WGS) entry which is preliminary data.</text>
</comment>
<evidence type="ECO:0000313" key="3">
    <source>
        <dbReference type="Proteomes" id="UP000287101"/>
    </source>
</evidence>
<evidence type="ECO:0000313" key="2">
    <source>
        <dbReference type="EMBL" id="RSU03704.1"/>
    </source>
</evidence>
<dbReference type="AlphaFoldDB" id="A0A430A9F6"/>
<feature type="signal peptide" evidence="1">
    <location>
        <begin position="1"/>
        <end position="26"/>
    </location>
</feature>
<feature type="chain" id="PRO_5019492497" description="DUF2712 domain-containing protein" evidence="1">
    <location>
        <begin position="27"/>
        <end position="139"/>
    </location>
</feature>
<sequence>MKKKTLFLTLASVVTLSSSFYINALATNDNISFNFRVPSYQSNGHEATGQYRQTTHTDNQWKVKLLKSGEGKGTVTRFWLENKNDTNVSKTVDAKQGSGPYYKDAYKSASQINVWLTAENNNFNGDSYNVSGNWDEETW</sequence>
<protein>
    <recommendedName>
        <fullName evidence="4">DUF2712 domain-containing protein</fullName>
    </recommendedName>
</protein>
<keyword evidence="1" id="KW-0732">Signal</keyword>
<dbReference type="Proteomes" id="UP000287101">
    <property type="component" value="Unassembled WGS sequence"/>
</dbReference>
<organism evidence="2 3">
    <name type="scientific">Vagococcus fessus</name>
    <dbReference type="NCBI Taxonomy" id="120370"/>
    <lineage>
        <taxon>Bacteria</taxon>
        <taxon>Bacillati</taxon>
        <taxon>Bacillota</taxon>
        <taxon>Bacilli</taxon>
        <taxon>Lactobacillales</taxon>
        <taxon>Enterococcaceae</taxon>
        <taxon>Vagococcus</taxon>
    </lineage>
</organism>
<reference evidence="2 3" key="1">
    <citation type="submission" date="2017-05" db="EMBL/GenBank/DDBJ databases">
        <title>Vagococcus spp. assemblies.</title>
        <authorList>
            <person name="Gulvik C.A."/>
        </authorList>
    </citation>
    <scope>NUCLEOTIDE SEQUENCE [LARGE SCALE GENOMIC DNA]</scope>
    <source>
        <strain evidence="2 3">CCUG 41755</strain>
    </source>
</reference>
<gene>
    <name evidence="2" type="ORF">CBF31_05070</name>
</gene>